<protein>
    <submittedName>
        <fullName evidence="2">Uncharacterized protein</fullName>
    </submittedName>
</protein>
<evidence type="ECO:0000256" key="1">
    <source>
        <dbReference type="SAM" id="MobiDB-lite"/>
    </source>
</evidence>
<dbReference type="AlphaFoldDB" id="A0A218XFV3"/>
<accession>A0A218XFV3</accession>
<organism evidence="2 3">
    <name type="scientific">Punica granatum</name>
    <name type="common">Pomegranate</name>
    <dbReference type="NCBI Taxonomy" id="22663"/>
    <lineage>
        <taxon>Eukaryota</taxon>
        <taxon>Viridiplantae</taxon>
        <taxon>Streptophyta</taxon>
        <taxon>Embryophyta</taxon>
        <taxon>Tracheophyta</taxon>
        <taxon>Spermatophyta</taxon>
        <taxon>Magnoliopsida</taxon>
        <taxon>eudicotyledons</taxon>
        <taxon>Gunneridae</taxon>
        <taxon>Pentapetalae</taxon>
        <taxon>rosids</taxon>
        <taxon>malvids</taxon>
        <taxon>Myrtales</taxon>
        <taxon>Lythraceae</taxon>
        <taxon>Punica</taxon>
    </lineage>
</organism>
<reference evidence="3" key="1">
    <citation type="journal article" date="2017" name="Plant J.">
        <title>The pomegranate (Punica granatum L.) genome and the genomics of punicalagin biosynthesis.</title>
        <authorList>
            <person name="Qin G."/>
            <person name="Xu C."/>
            <person name="Ming R."/>
            <person name="Tang H."/>
            <person name="Guyot R."/>
            <person name="Kramer E.M."/>
            <person name="Hu Y."/>
            <person name="Yi X."/>
            <person name="Qi Y."/>
            <person name="Xu X."/>
            <person name="Gao Z."/>
            <person name="Pan H."/>
            <person name="Jian J."/>
            <person name="Tian Y."/>
            <person name="Yue Z."/>
            <person name="Xu Y."/>
        </authorList>
    </citation>
    <scope>NUCLEOTIDE SEQUENCE [LARGE SCALE GENOMIC DNA]</scope>
    <source>
        <strain evidence="3">cv. Dabenzi</strain>
    </source>
</reference>
<feature type="compositionally biased region" description="Polar residues" evidence="1">
    <location>
        <begin position="18"/>
        <end position="28"/>
    </location>
</feature>
<proteinExistence type="predicted"/>
<feature type="region of interest" description="Disordered" evidence="1">
    <location>
        <begin position="1"/>
        <end position="28"/>
    </location>
</feature>
<evidence type="ECO:0000313" key="2">
    <source>
        <dbReference type="EMBL" id="OWM83630.1"/>
    </source>
</evidence>
<name>A0A218XFV3_PUNGR</name>
<comment type="caution">
    <text evidence="2">The sequence shown here is derived from an EMBL/GenBank/DDBJ whole genome shotgun (WGS) entry which is preliminary data.</text>
</comment>
<evidence type="ECO:0000313" key="3">
    <source>
        <dbReference type="Proteomes" id="UP000197138"/>
    </source>
</evidence>
<dbReference type="Proteomes" id="UP000197138">
    <property type="component" value="Unassembled WGS sequence"/>
</dbReference>
<dbReference type="EMBL" id="MTKT01001810">
    <property type="protein sequence ID" value="OWM83630.1"/>
    <property type="molecule type" value="Genomic_DNA"/>
</dbReference>
<sequence>MMSWPLPSRYSHDPSPGHCSSNRQWSIPISHPTTTAAEGRDRTAGLFGGGLVPATRFIEGRDRAARCIDDDDDDDDDADDDKLWIIEFLPFCMDLEVSF</sequence>
<gene>
    <name evidence="2" type="ORF">CDL15_Pgr004059</name>
</gene>